<dbReference type="RefSeq" id="WP_303679271.1">
    <property type="nucleotide sequence ID" value="NZ_MNTG01000002.1"/>
</dbReference>
<evidence type="ECO:0000256" key="1">
    <source>
        <dbReference type="SAM" id="SignalP"/>
    </source>
</evidence>
<dbReference type="EMBL" id="MNTG01000002">
    <property type="protein sequence ID" value="OLA39066.1"/>
    <property type="molecule type" value="Genomic_DNA"/>
</dbReference>
<keyword evidence="1" id="KW-0732">Signal</keyword>
<dbReference type="STRING" id="626940.BHW43_01685"/>
<gene>
    <name evidence="2" type="ORF">BHW43_01685</name>
</gene>
<feature type="signal peptide" evidence="1">
    <location>
        <begin position="1"/>
        <end position="22"/>
    </location>
</feature>
<evidence type="ECO:0000313" key="2">
    <source>
        <dbReference type="EMBL" id="OLA39066.1"/>
    </source>
</evidence>
<dbReference type="Gene3D" id="3.10.450.590">
    <property type="match status" value="1"/>
</dbReference>
<evidence type="ECO:0000313" key="3">
    <source>
        <dbReference type="Proteomes" id="UP000186777"/>
    </source>
</evidence>
<accession>A0A1Q6R9R1</accession>
<dbReference type="Proteomes" id="UP000186777">
    <property type="component" value="Unassembled WGS sequence"/>
</dbReference>
<organism evidence="2 3">
    <name type="scientific">Phascolarctobacterium succinatutens</name>
    <dbReference type="NCBI Taxonomy" id="626940"/>
    <lineage>
        <taxon>Bacteria</taxon>
        <taxon>Bacillati</taxon>
        <taxon>Bacillota</taxon>
        <taxon>Negativicutes</taxon>
        <taxon>Acidaminococcales</taxon>
        <taxon>Acidaminococcaceae</taxon>
        <taxon>Phascolarctobacterium</taxon>
    </lineage>
</organism>
<dbReference type="PROSITE" id="PS51257">
    <property type="entry name" value="PROKAR_LIPOPROTEIN"/>
    <property type="match status" value="1"/>
</dbReference>
<comment type="caution">
    <text evidence="2">The sequence shown here is derived from an EMBL/GenBank/DDBJ whole genome shotgun (WGS) entry which is preliminary data.</text>
</comment>
<protein>
    <submittedName>
        <fullName evidence="2">Uncharacterized protein</fullName>
    </submittedName>
</protein>
<dbReference type="AlphaFoldDB" id="A0A1Q6R9R1"/>
<reference evidence="2 3" key="1">
    <citation type="journal article" date="2016" name="Nat. Biotechnol.">
        <title>Measurement of bacterial replication rates in microbial communities.</title>
        <authorList>
            <person name="Brown C.T."/>
            <person name="Olm M.R."/>
            <person name="Thomas B.C."/>
            <person name="Banfield J.F."/>
        </authorList>
    </citation>
    <scope>NUCLEOTIDE SEQUENCE [LARGE SCALE GENOMIC DNA]</scope>
    <source>
        <strain evidence="2">46_33</strain>
    </source>
</reference>
<name>A0A1Q6R9R1_9FIRM</name>
<proteinExistence type="predicted"/>
<sequence length="147" mass="16189">MKKLVLVLTMLLAFACSSLAFAADGGDLNKEQKTAEKMMTSLDVDAAAGYAALAPTLSADLNKALGEKNFAAIQSQVKKQFGSLKETKFHSFERFDQGDRVTYIAAFSKENVVIMTFMFGKDAKLQNFSFSPYKAPEKLLLKRNNSL</sequence>
<feature type="chain" id="PRO_5012999601" evidence="1">
    <location>
        <begin position="23"/>
        <end position="147"/>
    </location>
</feature>